<proteinExistence type="predicted"/>
<sequence>MRTVWKAPADCFSEYPGFRTSGRRTPPRACGSGARHGEYPDATHYLLFDNREPVTADLLVFPRHAR</sequence>
<dbReference type="EMBL" id="JGWH01000173">
    <property type="protein sequence ID" value="KCV30904.1"/>
    <property type="molecule type" value="Genomic_DNA"/>
</dbReference>
<gene>
    <name evidence="1" type="ORF">L490_1394</name>
</gene>
<organism evidence="1 2">
    <name type="scientific">Bordetella bronchiseptica 00-P-2796</name>
    <dbReference type="NCBI Taxonomy" id="1331199"/>
    <lineage>
        <taxon>Bacteria</taxon>
        <taxon>Pseudomonadati</taxon>
        <taxon>Pseudomonadota</taxon>
        <taxon>Betaproteobacteria</taxon>
        <taxon>Burkholderiales</taxon>
        <taxon>Alcaligenaceae</taxon>
        <taxon>Bordetella</taxon>
    </lineage>
</organism>
<evidence type="ECO:0000313" key="2">
    <source>
        <dbReference type="Proteomes" id="UP000025756"/>
    </source>
</evidence>
<name>A0ABR4R7H7_BORBO</name>
<reference evidence="1 2" key="1">
    <citation type="submission" date="2014-03" db="EMBL/GenBank/DDBJ databases">
        <title>Genome sequence of Bordetella bronchiseptica.</title>
        <authorList>
            <person name="Harvill E."/>
            <person name="Goodfield L.L."/>
            <person name="Ivanov Y.V."/>
            <person name="Meyer J.A."/>
            <person name="Muse S.J."/>
            <person name="Jacobs N."/>
            <person name="Bendor L."/>
            <person name="Smallridge W.E."/>
            <person name="Brinkac L.M."/>
            <person name="Sanka R."/>
            <person name="Kim M."/>
            <person name="Losada L."/>
        </authorList>
    </citation>
    <scope>NUCLEOTIDE SEQUENCE [LARGE SCALE GENOMIC DNA]</scope>
    <source>
        <strain evidence="1 2">00-P-2796</strain>
    </source>
</reference>
<comment type="caution">
    <text evidence="1">The sequence shown here is derived from an EMBL/GenBank/DDBJ whole genome shotgun (WGS) entry which is preliminary data.</text>
</comment>
<accession>A0ABR4R7H7</accession>
<evidence type="ECO:0000313" key="1">
    <source>
        <dbReference type="EMBL" id="KCV30904.1"/>
    </source>
</evidence>
<protein>
    <submittedName>
        <fullName evidence="1">Uncharacterized protein</fullName>
    </submittedName>
</protein>
<keyword evidence="2" id="KW-1185">Reference proteome</keyword>
<dbReference type="Proteomes" id="UP000025756">
    <property type="component" value="Unassembled WGS sequence"/>
</dbReference>